<sequence length="273" mass="29685">MTTHDTAADPPQPPATSGKLAGSRARTGSTAQDLTVAQRARVNVQSARDEARARIMRAITDVARQHLSDVGPANLSLRAVARDLTMASSAVYRYFKNRDELLTALIVDAYNDLGEVAERTANSLPADLRPRQRWIEVAMAVRAWAVEHPHEFGLIYGSPIPGYAGPDDTHTAASRMPLALVGVVRDAVNEQAFHPPSSESGHPEIPGEVLAQEVREIVTGLDDDVIVQLVKAWAGLLGVVSFEIFGYLGRVITDPERYFRSTADQVAWELGLD</sequence>
<dbReference type="PANTHER" id="PTHR30055:SF243">
    <property type="entry name" value="HTH-TYPE TRANSCRIPTIONAL REGULATOR RV1816"/>
    <property type="match status" value="1"/>
</dbReference>
<dbReference type="SUPFAM" id="SSF46689">
    <property type="entry name" value="Homeodomain-like"/>
    <property type="match status" value="1"/>
</dbReference>
<keyword evidence="3" id="KW-0804">Transcription</keyword>
<dbReference type="Pfam" id="PF13305">
    <property type="entry name" value="TetR_C_33"/>
    <property type="match status" value="1"/>
</dbReference>
<name>A0A895XPC2_9ACTN</name>
<feature type="DNA-binding region" description="H-T-H motif" evidence="4">
    <location>
        <begin position="76"/>
        <end position="95"/>
    </location>
</feature>
<dbReference type="InterPro" id="IPR001647">
    <property type="entry name" value="HTH_TetR"/>
</dbReference>
<dbReference type="InterPro" id="IPR036271">
    <property type="entry name" value="Tet_transcr_reg_TetR-rel_C_sf"/>
</dbReference>
<dbReference type="Proteomes" id="UP000662939">
    <property type="component" value="Chromosome"/>
</dbReference>
<proteinExistence type="predicted"/>
<reference evidence="7" key="1">
    <citation type="submission" date="2021-02" db="EMBL/GenBank/DDBJ databases">
        <title>Natronoglycomyces albus gen. nov., sp. nov, a haloalkaliphilic actinobacterium from a soda solonchak soil.</title>
        <authorList>
            <person name="Sorokin D.Y."/>
            <person name="Khijniak T.V."/>
            <person name="Zakharycheva A.P."/>
            <person name="Boueva O.V."/>
            <person name="Ariskina E.V."/>
            <person name="Hahnke R.L."/>
            <person name="Bunk B."/>
            <person name="Sproer C."/>
            <person name="Schumann P."/>
            <person name="Evtushenko L.I."/>
            <person name="Kublanov I.V."/>
        </authorList>
    </citation>
    <scope>NUCLEOTIDE SEQUENCE</scope>
    <source>
        <strain evidence="7">DSM 106290</strain>
    </source>
</reference>
<organism evidence="7 8">
    <name type="scientific">Natronoglycomyces albus</name>
    <dbReference type="NCBI Taxonomy" id="2811108"/>
    <lineage>
        <taxon>Bacteria</taxon>
        <taxon>Bacillati</taxon>
        <taxon>Actinomycetota</taxon>
        <taxon>Actinomycetes</taxon>
        <taxon>Glycomycetales</taxon>
        <taxon>Glycomycetaceae</taxon>
        <taxon>Natronoglycomyces</taxon>
    </lineage>
</organism>
<evidence type="ECO:0000256" key="4">
    <source>
        <dbReference type="PROSITE-ProRule" id="PRU00335"/>
    </source>
</evidence>
<gene>
    <name evidence="7" type="ORF">JQS30_15970</name>
</gene>
<dbReference type="KEGG" id="nav:JQS30_15970"/>
<dbReference type="GO" id="GO:0000976">
    <property type="term" value="F:transcription cis-regulatory region binding"/>
    <property type="evidence" value="ECO:0007669"/>
    <property type="project" value="TreeGrafter"/>
</dbReference>
<dbReference type="GO" id="GO:0003700">
    <property type="term" value="F:DNA-binding transcription factor activity"/>
    <property type="evidence" value="ECO:0007669"/>
    <property type="project" value="TreeGrafter"/>
</dbReference>
<protein>
    <submittedName>
        <fullName evidence="7">TetR/AcrR family transcriptional regulator</fullName>
    </submittedName>
</protein>
<dbReference type="PROSITE" id="PS50977">
    <property type="entry name" value="HTH_TETR_2"/>
    <property type="match status" value="1"/>
</dbReference>
<dbReference type="Pfam" id="PF00440">
    <property type="entry name" value="TetR_N"/>
    <property type="match status" value="1"/>
</dbReference>
<dbReference type="InterPro" id="IPR050109">
    <property type="entry name" value="HTH-type_TetR-like_transc_reg"/>
</dbReference>
<dbReference type="InterPro" id="IPR009057">
    <property type="entry name" value="Homeodomain-like_sf"/>
</dbReference>
<evidence type="ECO:0000313" key="7">
    <source>
        <dbReference type="EMBL" id="QSB05229.1"/>
    </source>
</evidence>
<keyword evidence="8" id="KW-1185">Reference proteome</keyword>
<dbReference type="EMBL" id="CP070496">
    <property type="protein sequence ID" value="QSB05229.1"/>
    <property type="molecule type" value="Genomic_DNA"/>
</dbReference>
<keyword evidence="1" id="KW-0805">Transcription regulation</keyword>
<dbReference type="RefSeq" id="WP_213171232.1">
    <property type="nucleotide sequence ID" value="NZ_CP070496.1"/>
</dbReference>
<evidence type="ECO:0000256" key="1">
    <source>
        <dbReference type="ARBA" id="ARBA00023015"/>
    </source>
</evidence>
<keyword evidence="2 4" id="KW-0238">DNA-binding</keyword>
<evidence type="ECO:0000313" key="8">
    <source>
        <dbReference type="Proteomes" id="UP000662939"/>
    </source>
</evidence>
<feature type="region of interest" description="Disordered" evidence="5">
    <location>
        <begin position="1"/>
        <end position="33"/>
    </location>
</feature>
<dbReference type="AlphaFoldDB" id="A0A895XPC2"/>
<dbReference type="InterPro" id="IPR025996">
    <property type="entry name" value="MT1864/Rv1816-like_C"/>
</dbReference>
<dbReference type="Gene3D" id="1.10.357.10">
    <property type="entry name" value="Tetracycline Repressor, domain 2"/>
    <property type="match status" value="1"/>
</dbReference>
<evidence type="ECO:0000256" key="3">
    <source>
        <dbReference type="ARBA" id="ARBA00023163"/>
    </source>
</evidence>
<evidence type="ECO:0000256" key="2">
    <source>
        <dbReference type="ARBA" id="ARBA00023125"/>
    </source>
</evidence>
<dbReference type="SUPFAM" id="SSF48498">
    <property type="entry name" value="Tetracyclin repressor-like, C-terminal domain"/>
    <property type="match status" value="1"/>
</dbReference>
<evidence type="ECO:0000259" key="6">
    <source>
        <dbReference type="PROSITE" id="PS50977"/>
    </source>
</evidence>
<dbReference type="PANTHER" id="PTHR30055">
    <property type="entry name" value="HTH-TYPE TRANSCRIPTIONAL REGULATOR RUTR"/>
    <property type="match status" value="1"/>
</dbReference>
<feature type="domain" description="HTH tetR-type" evidence="6">
    <location>
        <begin position="53"/>
        <end position="113"/>
    </location>
</feature>
<accession>A0A895XPC2</accession>
<evidence type="ECO:0000256" key="5">
    <source>
        <dbReference type="SAM" id="MobiDB-lite"/>
    </source>
</evidence>